<name>A0ABV3XRU4_9RHOB</name>
<reference evidence="2 3" key="1">
    <citation type="submission" date="2024-06" db="EMBL/GenBank/DDBJ databases">
        <title>Genome of Rhodovulum iodosum, a marine photoferrotroph.</title>
        <authorList>
            <person name="Bianchini G."/>
            <person name="Nikeleit V."/>
            <person name="Kappler A."/>
            <person name="Bryce C."/>
            <person name="Sanchez-Baracaldo P."/>
        </authorList>
    </citation>
    <scope>NUCLEOTIDE SEQUENCE [LARGE SCALE GENOMIC DNA]</scope>
    <source>
        <strain evidence="2 3">UT/N1</strain>
    </source>
</reference>
<evidence type="ECO:0000259" key="1">
    <source>
        <dbReference type="Pfam" id="PF00534"/>
    </source>
</evidence>
<accession>A0ABV3XRU4</accession>
<dbReference type="PANTHER" id="PTHR46401">
    <property type="entry name" value="GLYCOSYLTRANSFERASE WBBK-RELATED"/>
    <property type="match status" value="1"/>
</dbReference>
<keyword evidence="3" id="KW-1185">Reference proteome</keyword>
<dbReference type="InterPro" id="IPR001296">
    <property type="entry name" value="Glyco_trans_1"/>
</dbReference>
<dbReference type="PANTHER" id="PTHR46401:SF8">
    <property type="entry name" value="BLL6006 PROTEIN"/>
    <property type="match status" value="1"/>
</dbReference>
<dbReference type="CDD" id="cd03809">
    <property type="entry name" value="GT4_MtfB-like"/>
    <property type="match status" value="1"/>
</dbReference>
<proteinExistence type="predicted"/>
<protein>
    <submittedName>
        <fullName evidence="2">Glycosyltransferase involved in cell wall biosynthesis</fullName>
    </submittedName>
</protein>
<evidence type="ECO:0000313" key="2">
    <source>
        <dbReference type="EMBL" id="MEX5728032.1"/>
    </source>
</evidence>
<dbReference type="Pfam" id="PF00534">
    <property type="entry name" value="Glycos_transf_1"/>
    <property type="match status" value="1"/>
</dbReference>
<organism evidence="2 3">
    <name type="scientific">Rhodovulum iodosum</name>
    <dbReference type="NCBI Taxonomy" id="68291"/>
    <lineage>
        <taxon>Bacteria</taxon>
        <taxon>Pseudomonadati</taxon>
        <taxon>Pseudomonadota</taxon>
        <taxon>Alphaproteobacteria</taxon>
        <taxon>Rhodobacterales</taxon>
        <taxon>Paracoccaceae</taxon>
        <taxon>Rhodovulum</taxon>
    </lineage>
</organism>
<sequence length="420" mass="44437">MRGAGIGRAITSAEAPARLLDLTRLVSRAGRAEMTGVDRVERAYLDRFLDDSTPFFVLVRSALGVVLLDRAGAAGLAARLSGAVPWGAADLAGRLSWRSQPARARAEADLRRLALARAPRRGLARMLRAHLPRGAWYFNTGHSHLEPALFAALHRAGLRVAVMLHDTIPLDHAHLCAPGSPARFARKFAAAVRGADLVICNSEATRADVARHAARLGRVPPMAAAPLGVTPAPPAALPPEIEPDTPYFVALGTIEPRKNHALLLDVWQRIAADPPPGGVPRLVVAGRRGWRNTDVFRRLDALAASNGPVAELPGLSDGAVSALLRGACALVFPSLAEGYGLPPLEAAALGTPVIASDLPVLREQLGDFAVYLPPTDSYAWQEAILRSAEIGKNAQTEAGVQGRSVPGWAGHFNTVLSLTV</sequence>
<evidence type="ECO:0000313" key="3">
    <source>
        <dbReference type="Proteomes" id="UP001560019"/>
    </source>
</evidence>
<dbReference type="Gene3D" id="3.40.50.2000">
    <property type="entry name" value="Glycogen Phosphorylase B"/>
    <property type="match status" value="1"/>
</dbReference>
<dbReference type="Proteomes" id="UP001560019">
    <property type="component" value="Unassembled WGS sequence"/>
</dbReference>
<feature type="domain" description="Glycosyl transferase family 1" evidence="1">
    <location>
        <begin position="241"/>
        <end position="386"/>
    </location>
</feature>
<dbReference type="SUPFAM" id="SSF53756">
    <property type="entry name" value="UDP-Glycosyltransferase/glycogen phosphorylase"/>
    <property type="match status" value="1"/>
</dbReference>
<comment type="caution">
    <text evidence="2">The sequence shown here is derived from an EMBL/GenBank/DDBJ whole genome shotgun (WGS) entry which is preliminary data.</text>
</comment>
<gene>
    <name evidence="2" type="ORF">Ga0609869_001385</name>
</gene>
<dbReference type="EMBL" id="JBEHHI010000001">
    <property type="protein sequence ID" value="MEX5728032.1"/>
    <property type="molecule type" value="Genomic_DNA"/>
</dbReference>